<dbReference type="AlphaFoldDB" id="A0A3B1E8S9"/>
<organism evidence="3">
    <name type="scientific">hydrothermal vent metagenome</name>
    <dbReference type="NCBI Taxonomy" id="652676"/>
    <lineage>
        <taxon>unclassified sequences</taxon>
        <taxon>metagenomes</taxon>
        <taxon>ecological metagenomes</taxon>
    </lineage>
</organism>
<dbReference type="CDD" id="cd00475">
    <property type="entry name" value="Cis_IPPS"/>
    <property type="match status" value="1"/>
</dbReference>
<protein>
    <submittedName>
        <fullName evidence="3">Undecaprenyl diphosphate synthase</fullName>
        <ecNumber evidence="3">2.5.1.31</ecNumber>
    </submittedName>
</protein>
<keyword evidence="2 3" id="KW-0808">Transferase</keyword>
<comment type="cofactor">
    <cofactor evidence="1">
        <name>Mg(2+)</name>
        <dbReference type="ChEBI" id="CHEBI:18420"/>
    </cofactor>
</comment>
<gene>
    <name evidence="3" type="ORF">MNBD_PLANCTO03-2277</name>
</gene>
<evidence type="ECO:0000256" key="1">
    <source>
        <dbReference type="ARBA" id="ARBA00001946"/>
    </source>
</evidence>
<dbReference type="SUPFAM" id="SSF64005">
    <property type="entry name" value="Undecaprenyl diphosphate synthase"/>
    <property type="match status" value="1"/>
</dbReference>
<proteinExistence type="inferred from homology"/>
<evidence type="ECO:0000256" key="2">
    <source>
        <dbReference type="ARBA" id="ARBA00022679"/>
    </source>
</evidence>
<name>A0A3B1E8S9_9ZZZZ</name>
<dbReference type="InterPro" id="IPR036424">
    <property type="entry name" value="UPP_synth-like_sf"/>
</dbReference>
<dbReference type="PANTHER" id="PTHR10291">
    <property type="entry name" value="DEHYDRODOLICHYL DIPHOSPHATE SYNTHASE FAMILY MEMBER"/>
    <property type="match status" value="1"/>
</dbReference>
<evidence type="ECO:0000313" key="3">
    <source>
        <dbReference type="EMBL" id="VAX41957.1"/>
    </source>
</evidence>
<dbReference type="PROSITE" id="PS01066">
    <property type="entry name" value="UPP_SYNTHASE"/>
    <property type="match status" value="1"/>
</dbReference>
<dbReference type="InterPro" id="IPR018520">
    <property type="entry name" value="UPP_synth-like_CS"/>
</dbReference>
<reference evidence="3" key="1">
    <citation type="submission" date="2018-06" db="EMBL/GenBank/DDBJ databases">
        <authorList>
            <person name="Zhirakovskaya E."/>
        </authorList>
    </citation>
    <scope>NUCLEOTIDE SEQUENCE</scope>
</reference>
<feature type="non-terminal residue" evidence="3">
    <location>
        <position position="1"/>
    </location>
</feature>
<dbReference type="GO" id="GO:0016094">
    <property type="term" value="P:polyprenol biosynthetic process"/>
    <property type="evidence" value="ECO:0007669"/>
    <property type="project" value="TreeGrafter"/>
</dbReference>
<dbReference type="EMBL" id="UOGK01000617">
    <property type="protein sequence ID" value="VAX41957.1"/>
    <property type="molecule type" value="Genomic_DNA"/>
</dbReference>
<dbReference type="InterPro" id="IPR001441">
    <property type="entry name" value="UPP_synth-like"/>
</dbReference>
<dbReference type="Gene3D" id="3.40.1180.10">
    <property type="entry name" value="Decaprenyl diphosphate synthase-like"/>
    <property type="match status" value="1"/>
</dbReference>
<dbReference type="GO" id="GO:0008834">
    <property type="term" value="F:ditrans,polycis-undecaprenyl-diphosphate synthase [(2E,6E)-farnesyl-diphosphate specific] activity"/>
    <property type="evidence" value="ECO:0007669"/>
    <property type="project" value="UniProtKB-EC"/>
</dbReference>
<sequence>GRWAQARNLPHALGHRKGAETVRLIAQACGHLGIEVLTLYAFSSENWKRPPDEIEALMQLCIAYCKSEREKLRNEGIRVKVIGRTGELPEAVQEALGELTEATSHVVGPTLCLAINYGSRAEITDAVRTIAARVQRGELDPDAIDEAVIDGALGTADLPDPDLLIRTAGEMRLSNFLLWQISYAELYVTETYWPDFGVEGFCEAIRAFAARDRRFGARPAGRSPSSLRRGC</sequence>
<dbReference type="EC" id="2.5.1.31" evidence="3"/>
<dbReference type="Pfam" id="PF01255">
    <property type="entry name" value="Prenyltransf"/>
    <property type="match status" value="1"/>
</dbReference>
<dbReference type="NCBIfam" id="TIGR00055">
    <property type="entry name" value="uppS"/>
    <property type="match status" value="1"/>
</dbReference>
<accession>A0A3B1E8S9</accession>
<dbReference type="PANTHER" id="PTHR10291:SF0">
    <property type="entry name" value="DEHYDRODOLICHYL DIPHOSPHATE SYNTHASE 2"/>
    <property type="match status" value="1"/>
</dbReference>
<dbReference type="HAMAP" id="MF_01139">
    <property type="entry name" value="ISPT"/>
    <property type="match status" value="1"/>
</dbReference>